<evidence type="ECO:0008006" key="3">
    <source>
        <dbReference type="Google" id="ProtNLM"/>
    </source>
</evidence>
<organism evidence="1 2">
    <name type="scientific">Mesorhizobium newzealandense</name>
    <dbReference type="NCBI Taxonomy" id="1300302"/>
    <lineage>
        <taxon>Bacteria</taxon>
        <taxon>Pseudomonadati</taxon>
        <taxon>Pseudomonadota</taxon>
        <taxon>Alphaproteobacteria</taxon>
        <taxon>Hyphomicrobiales</taxon>
        <taxon>Phyllobacteriaceae</taxon>
        <taxon>Mesorhizobium</taxon>
    </lineage>
</organism>
<name>A0ABW4UCB9_9HYPH</name>
<sequence>MNAHTPIVKPYGCPQGVDPRTWRQSIETRLNDLLDRAMALITALDMMEVDCDLEETADDEPSLGCVDDLELDNCDLEDGVDLEGLCPGDYGETVNVARRSGIAGSACEEWNMNTLSRRHLLRKIPMGLAAVALPAVFETPVPSTDLTAIPSDAVEKIKAWQAAHRENVRATNAYSASLRVTPIDKPECDRRFHAMVASQEPVGPSREAMIMALWRI</sequence>
<proteinExistence type="predicted"/>
<dbReference type="RefSeq" id="WP_379099919.1">
    <property type="nucleotide sequence ID" value="NZ_JBHUGZ010000011.1"/>
</dbReference>
<evidence type="ECO:0000313" key="1">
    <source>
        <dbReference type="EMBL" id="MFD1984193.1"/>
    </source>
</evidence>
<reference evidence="2" key="1">
    <citation type="journal article" date="2019" name="Int. J. Syst. Evol. Microbiol.">
        <title>The Global Catalogue of Microorganisms (GCM) 10K type strain sequencing project: providing services to taxonomists for standard genome sequencing and annotation.</title>
        <authorList>
            <consortium name="The Broad Institute Genomics Platform"/>
            <consortium name="The Broad Institute Genome Sequencing Center for Infectious Disease"/>
            <person name="Wu L."/>
            <person name="Ma J."/>
        </authorList>
    </citation>
    <scope>NUCLEOTIDE SEQUENCE [LARGE SCALE GENOMIC DNA]</scope>
    <source>
        <strain evidence="2">CGMCC 1.16225</strain>
    </source>
</reference>
<comment type="caution">
    <text evidence="1">The sequence shown here is derived from an EMBL/GenBank/DDBJ whole genome shotgun (WGS) entry which is preliminary data.</text>
</comment>
<protein>
    <recommendedName>
        <fullName evidence="3">Twin-arginine translocation signal domain-containing protein</fullName>
    </recommendedName>
</protein>
<gene>
    <name evidence="1" type="ORF">ACFSOZ_16200</name>
</gene>
<dbReference type="EMBL" id="JBHUGZ010000011">
    <property type="protein sequence ID" value="MFD1984193.1"/>
    <property type="molecule type" value="Genomic_DNA"/>
</dbReference>
<accession>A0ABW4UCB9</accession>
<dbReference type="Proteomes" id="UP001597405">
    <property type="component" value="Unassembled WGS sequence"/>
</dbReference>
<keyword evidence="2" id="KW-1185">Reference proteome</keyword>
<evidence type="ECO:0000313" key="2">
    <source>
        <dbReference type="Proteomes" id="UP001597405"/>
    </source>
</evidence>